<dbReference type="Gene3D" id="3.40.50.300">
    <property type="entry name" value="P-loop containing nucleotide triphosphate hydrolases"/>
    <property type="match status" value="1"/>
</dbReference>
<dbReference type="AlphaFoldDB" id="G0UCJ6"/>
<dbReference type="InterPro" id="IPR038238">
    <property type="entry name" value="Clp1_C_sf"/>
</dbReference>
<evidence type="ECO:0000256" key="2">
    <source>
        <dbReference type="ARBA" id="ARBA00022840"/>
    </source>
</evidence>
<reference evidence="4" key="1">
    <citation type="journal article" date="2012" name="Proc. Natl. Acad. Sci. U.S.A.">
        <title>Antigenic diversity is generated by distinct evolutionary mechanisms in African trypanosome species.</title>
        <authorList>
            <person name="Jackson A.P."/>
            <person name="Berry A."/>
            <person name="Aslett M."/>
            <person name="Allison H.C."/>
            <person name="Burton P."/>
            <person name="Vavrova-Anderson J."/>
            <person name="Brown R."/>
            <person name="Browne H."/>
            <person name="Corton N."/>
            <person name="Hauser H."/>
            <person name="Gamble J."/>
            <person name="Gilderthorp R."/>
            <person name="Marcello L."/>
            <person name="McQuillan J."/>
            <person name="Otto T.D."/>
            <person name="Quail M.A."/>
            <person name="Sanders M.J."/>
            <person name="van Tonder A."/>
            <person name="Ginger M.L."/>
            <person name="Field M.C."/>
            <person name="Barry J.D."/>
            <person name="Hertz-Fowler C."/>
            <person name="Berriman M."/>
        </authorList>
    </citation>
    <scope>NUCLEOTIDE SEQUENCE</scope>
    <source>
        <strain evidence="4">Y486</strain>
    </source>
</reference>
<dbReference type="PANTHER" id="PTHR12755:SF17">
    <property type="entry name" value="POLYRIBONUCLEOTIDE 5'-HYDROXYL-KINASE CLP1 P-LOOP DOMAIN-CONTAINING PROTEIN"/>
    <property type="match status" value="1"/>
</dbReference>
<evidence type="ECO:0000259" key="3">
    <source>
        <dbReference type="Pfam" id="PF16575"/>
    </source>
</evidence>
<sequence length="431" mass="46641">MSFPHQRRVTISAGEECTISGNCAVELQLQSGVVEVAGVPLNARESFTFHLLIDKRSLIFYTLEGGSVLVIADGPYEMSSTATTVAPVVQLCYRSIVSKPRSKVLVVGSAHCGKTLIAHTICNLLREGAARGELGEGTSVSPFLMDLNMQSNCLYSPGCVSAVQVEQRLWPGLSSSPTLLPISLFVGEADLPSSNNVTAYLHFVAQLQDCTEALLETVGTGTVHLIIDAPAPAPDIKEGVYFRRLVELLRPTHVVTVTSQDVSETWPSFLEEDVQRLLPECEVVHTTPVARRCSGSLRDQYICEYFAGTPHWPLGCAKVVLPLNQLTFVQYVTREGEVSCQRVQMTAEMGRSICALSHAEIIEEVPFAPVAGMLLLLSVDEEHEEVVAVVPACEPLPRRFLILPNNEQTSHAGPTLCSGGAISCIEKAVSV</sequence>
<proteinExistence type="predicted"/>
<dbReference type="GO" id="GO:0005634">
    <property type="term" value="C:nucleus"/>
    <property type="evidence" value="ECO:0007669"/>
    <property type="project" value="TreeGrafter"/>
</dbReference>
<evidence type="ECO:0000313" key="4">
    <source>
        <dbReference type="EMBL" id="CCC53556.1"/>
    </source>
</evidence>
<organism evidence="4">
    <name type="scientific">Trypanosoma vivax (strain Y486)</name>
    <dbReference type="NCBI Taxonomy" id="1055687"/>
    <lineage>
        <taxon>Eukaryota</taxon>
        <taxon>Discoba</taxon>
        <taxon>Euglenozoa</taxon>
        <taxon>Kinetoplastea</taxon>
        <taxon>Metakinetoplastina</taxon>
        <taxon>Trypanosomatida</taxon>
        <taxon>Trypanosomatidae</taxon>
        <taxon>Trypanosoma</taxon>
        <taxon>Duttonella</taxon>
    </lineage>
</organism>
<dbReference type="OMA" id="VLPDCEF"/>
<dbReference type="GO" id="GO:0005524">
    <property type="term" value="F:ATP binding"/>
    <property type="evidence" value="ECO:0007669"/>
    <property type="project" value="UniProtKB-KW"/>
</dbReference>
<keyword evidence="2" id="KW-0067">ATP-binding</keyword>
<feature type="domain" description="Clp1 P-loop" evidence="3">
    <location>
        <begin position="138"/>
        <end position="307"/>
    </location>
</feature>
<dbReference type="Gene3D" id="2.40.30.330">
    <property type="entry name" value="Pre-mRNA cleavage complex subunit Clp1, C-terminal domain"/>
    <property type="match status" value="1"/>
</dbReference>
<dbReference type="InterPro" id="IPR045116">
    <property type="entry name" value="Clp1/Grc3"/>
</dbReference>
<dbReference type="GO" id="GO:0006388">
    <property type="term" value="P:tRNA splicing, via endonucleolytic cleavage and ligation"/>
    <property type="evidence" value="ECO:0007669"/>
    <property type="project" value="TreeGrafter"/>
</dbReference>
<dbReference type="GO" id="GO:0051731">
    <property type="term" value="F:polynucleotide 5'-hydroxyl-kinase activity"/>
    <property type="evidence" value="ECO:0007669"/>
    <property type="project" value="InterPro"/>
</dbReference>
<keyword evidence="1" id="KW-0547">Nucleotide-binding</keyword>
<dbReference type="EMBL" id="HE573027">
    <property type="protein sequence ID" value="CCC53556.1"/>
    <property type="molecule type" value="Genomic_DNA"/>
</dbReference>
<gene>
    <name evidence="4" type="ORF">TVY486_1110400</name>
</gene>
<dbReference type="InterPro" id="IPR032319">
    <property type="entry name" value="CLP1_P"/>
</dbReference>
<evidence type="ECO:0000256" key="1">
    <source>
        <dbReference type="ARBA" id="ARBA00022741"/>
    </source>
</evidence>
<dbReference type="PANTHER" id="PTHR12755">
    <property type="entry name" value="CLEAVAGE/POLYADENYLATION FACTOR IA SUBUNIT CLP1P"/>
    <property type="match status" value="1"/>
</dbReference>
<dbReference type="Pfam" id="PF16575">
    <property type="entry name" value="CLP1_P"/>
    <property type="match status" value="1"/>
</dbReference>
<dbReference type="VEuPathDB" id="TriTrypDB:TvY486_1110400"/>
<accession>G0UCJ6</accession>
<protein>
    <recommendedName>
        <fullName evidence="3">Clp1 P-loop domain-containing protein</fullName>
    </recommendedName>
</protein>
<name>G0UCJ6_TRYVY</name>
<dbReference type="InterPro" id="IPR027417">
    <property type="entry name" value="P-loop_NTPase"/>
</dbReference>